<keyword evidence="7" id="KW-1185">Reference proteome</keyword>
<dbReference type="Proteomes" id="UP000326831">
    <property type="component" value="Chromosome"/>
</dbReference>
<dbReference type="Gene3D" id="3.20.20.150">
    <property type="entry name" value="Divalent-metal-dependent TIM barrel enzymes"/>
    <property type="match status" value="1"/>
</dbReference>
<dbReference type="KEGG" id="ssub:CP968_33850"/>
<reference evidence="6 7" key="2">
    <citation type="submission" date="2017-09" db="EMBL/GenBank/DDBJ databases">
        <authorList>
            <person name="Lee N."/>
            <person name="Cho B.-K."/>
        </authorList>
    </citation>
    <scope>NUCLEOTIDE SEQUENCE [LARGE SCALE GENOMIC DNA]</scope>
    <source>
        <strain evidence="6 7">ATCC 27467</strain>
    </source>
</reference>
<evidence type="ECO:0000313" key="6">
    <source>
        <dbReference type="EMBL" id="QEU82575.1"/>
    </source>
</evidence>
<protein>
    <submittedName>
        <fullName evidence="6">Hydroxypyruvate isomerase</fullName>
    </submittedName>
</protein>
<dbReference type="InterPro" id="IPR013022">
    <property type="entry name" value="Xyl_isomerase-like_TIM-brl"/>
</dbReference>
<proteinExistence type="inferred from homology"/>
<dbReference type="SUPFAM" id="SSF51658">
    <property type="entry name" value="Xylose isomerase-like"/>
    <property type="match status" value="1"/>
</dbReference>
<dbReference type="InterPro" id="IPR026040">
    <property type="entry name" value="HyI-like"/>
</dbReference>
<feature type="domain" description="Xylose isomerase-like TIM barrel" evidence="4">
    <location>
        <begin position="26"/>
        <end position="262"/>
    </location>
</feature>
<sequence>MHAPNGLRFDANLKWLFTEVPFEERFDAASAAGFTAVEYADPYPYPAARLRRRLTDAGLHQVLINAPVGEPGSPERAGAACLPGRTDRFRSDLQRGLDYAVELGCDVLHVLGGIRPDGISHDRAFATFVTNLAWAVDQARDTGICLVLEAQNSRDAPGYLLDTQARAAAVVEALGGNGIGLLLDLYHVQVQEGDLISALREQLPRIRHVQIADPPDRTEPGSGEIAWPRVFDTLLDASYQGWIGCEYRPADGTVNGLSWLAEQAAAPATAAEAAR</sequence>
<feature type="active site" description="Proton donor/acceptor" evidence="3">
    <location>
        <position position="246"/>
    </location>
</feature>
<dbReference type="GO" id="GO:0046487">
    <property type="term" value="P:glyoxylate metabolic process"/>
    <property type="evidence" value="ECO:0007669"/>
    <property type="project" value="TreeGrafter"/>
</dbReference>
<evidence type="ECO:0000256" key="1">
    <source>
        <dbReference type="ARBA" id="ARBA00023235"/>
    </source>
</evidence>
<keyword evidence="6" id="KW-0670">Pyruvate</keyword>
<dbReference type="Proteomes" id="UP000634660">
    <property type="component" value="Unassembled WGS sequence"/>
</dbReference>
<dbReference type="EMBL" id="CP023701">
    <property type="protein sequence ID" value="QEU82575.1"/>
    <property type="molecule type" value="Genomic_DNA"/>
</dbReference>
<dbReference type="PANTHER" id="PTHR43489:SF6">
    <property type="entry name" value="HYDROXYPYRUVATE ISOMERASE-RELATED"/>
    <property type="match status" value="1"/>
</dbReference>
<reference evidence="5" key="1">
    <citation type="journal article" date="2014" name="Int. J. Syst. Evol. Microbiol.">
        <title>Complete genome sequence of Corynebacterium casei LMG S-19264T (=DSM 44701T), isolated from a smear-ripened cheese.</title>
        <authorList>
            <consortium name="US DOE Joint Genome Institute (JGI-PGF)"/>
            <person name="Walter F."/>
            <person name="Albersmeier A."/>
            <person name="Kalinowski J."/>
            <person name="Ruckert C."/>
        </authorList>
    </citation>
    <scope>NUCLEOTIDE SEQUENCE</scope>
    <source>
        <strain evidence="5">JCM 4834</strain>
    </source>
</reference>
<dbReference type="EMBL" id="BMVX01000019">
    <property type="protein sequence ID" value="GGZ82239.1"/>
    <property type="molecule type" value="Genomic_DNA"/>
</dbReference>
<dbReference type="Pfam" id="PF01261">
    <property type="entry name" value="AP_endonuc_2"/>
    <property type="match status" value="1"/>
</dbReference>
<name>A0A5P2UWG1_9ACTN</name>
<dbReference type="InterPro" id="IPR050417">
    <property type="entry name" value="Sugar_Epim/Isomerase"/>
</dbReference>
<evidence type="ECO:0000256" key="3">
    <source>
        <dbReference type="PIRSR" id="PIRSR006241-50"/>
    </source>
</evidence>
<dbReference type="GO" id="GO:0008903">
    <property type="term" value="F:hydroxypyruvate isomerase activity"/>
    <property type="evidence" value="ECO:0007669"/>
    <property type="project" value="TreeGrafter"/>
</dbReference>
<evidence type="ECO:0000259" key="4">
    <source>
        <dbReference type="Pfam" id="PF01261"/>
    </source>
</evidence>
<dbReference type="PANTHER" id="PTHR43489">
    <property type="entry name" value="ISOMERASE"/>
    <property type="match status" value="1"/>
</dbReference>
<gene>
    <name evidence="6" type="ORF">CP968_33850</name>
    <name evidence="5" type="ORF">GCM10010371_47500</name>
</gene>
<dbReference type="InterPro" id="IPR036237">
    <property type="entry name" value="Xyl_isomerase-like_sf"/>
</dbReference>
<dbReference type="AlphaFoldDB" id="A0A5P2UWG1"/>
<evidence type="ECO:0000313" key="5">
    <source>
        <dbReference type="EMBL" id="GGZ82239.1"/>
    </source>
</evidence>
<dbReference type="RefSeq" id="WP_150521585.1">
    <property type="nucleotide sequence ID" value="NZ_BMVX01000019.1"/>
</dbReference>
<dbReference type="PIRSF" id="PIRSF006241">
    <property type="entry name" value="HyI"/>
    <property type="match status" value="1"/>
</dbReference>
<comment type="similarity">
    <text evidence="2">Belongs to the hyi family.</text>
</comment>
<organism evidence="6 7">
    <name type="scientific">Streptomyces subrutilus</name>
    <dbReference type="NCBI Taxonomy" id="36818"/>
    <lineage>
        <taxon>Bacteria</taxon>
        <taxon>Bacillati</taxon>
        <taxon>Actinomycetota</taxon>
        <taxon>Actinomycetes</taxon>
        <taxon>Kitasatosporales</taxon>
        <taxon>Streptomycetaceae</taxon>
        <taxon>Streptomyces</taxon>
    </lineage>
</organism>
<reference evidence="5" key="3">
    <citation type="submission" date="2020-09" db="EMBL/GenBank/DDBJ databases">
        <authorList>
            <person name="Sun Q."/>
            <person name="Ohkuma M."/>
        </authorList>
    </citation>
    <scope>NUCLEOTIDE SEQUENCE</scope>
    <source>
        <strain evidence="5">JCM 4834</strain>
    </source>
</reference>
<feature type="active site" description="Proton donor/acceptor" evidence="3">
    <location>
        <position position="149"/>
    </location>
</feature>
<evidence type="ECO:0000256" key="2">
    <source>
        <dbReference type="PIRNR" id="PIRNR006241"/>
    </source>
</evidence>
<evidence type="ECO:0000313" key="7">
    <source>
        <dbReference type="Proteomes" id="UP000326831"/>
    </source>
</evidence>
<accession>A0A5P2UWG1</accession>
<keyword evidence="1 2" id="KW-0413">Isomerase</keyword>
<dbReference type="OrthoDB" id="9786584at2"/>